<keyword evidence="3 5" id="KW-1133">Transmembrane helix</keyword>
<comment type="subcellular location">
    <subcellularLocation>
        <location evidence="1">Membrane</location>
    </subcellularLocation>
</comment>
<dbReference type="PANTHER" id="PTHR30566:SF25">
    <property type="entry name" value="INNER MEMBRANE PROTEIN"/>
    <property type="match status" value="1"/>
</dbReference>
<evidence type="ECO:0000256" key="2">
    <source>
        <dbReference type="ARBA" id="ARBA00022692"/>
    </source>
</evidence>
<proteinExistence type="predicted"/>
<name>A0ABV8E3F7_9NOCA</name>
<dbReference type="RefSeq" id="WP_378617108.1">
    <property type="nucleotide sequence ID" value="NZ_JBHSAX010000033.1"/>
</dbReference>
<dbReference type="Gene3D" id="1.10.287.1260">
    <property type="match status" value="1"/>
</dbReference>
<dbReference type="Pfam" id="PF00924">
    <property type="entry name" value="MS_channel_2nd"/>
    <property type="match status" value="1"/>
</dbReference>
<feature type="domain" description="Mechanosensitive ion channel MscS" evidence="6">
    <location>
        <begin position="192"/>
        <end position="258"/>
    </location>
</feature>
<dbReference type="Proteomes" id="UP001595696">
    <property type="component" value="Unassembled WGS sequence"/>
</dbReference>
<gene>
    <name evidence="7" type="ORF">ACFO0B_30955</name>
</gene>
<comment type="caution">
    <text evidence="7">The sequence shown here is derived from an EMBL/GenBank/DDBJ whole genome shotgun (WGS) entry which is preliminary data.</text>
</comment>
<feature type="transmembrane region" description="Helical" evidence="5">
    <location>
        <begin position="22"/>
        <end position="43"/>
    </location>
</feature>
<feature type="transmembrane region" description="Helical" evidence="5">
    <location>
        <begin position="142"/>
        <end position="164"/>
    </location>
</feature>
<evidence type="ECO:0000256" key="5">
    <source>
        <dbReference type="SAM" id="Phobius"/>
    </source>
</evidence>
<evidence type="ECO:0000256" key="3">
    <source>
        <dbReference type="ARBA" id="ARBA00022989"/>
    </source>
</evidence>
<sequence length="378" mass="41813">MDRTERLHDREFYALEDVIRPLIVFGVTVAITVLAGLVLDRLLQYSARKRPDNRLPLLLRRLQLPVQVLLGTVALHLTYPLAELHLKQDAMIRNILATMAVMALAWTVIRFADAVAENTLSAYSHRTQDIARVRQLRTQLGLVRRIITSILVVTTAAVAILLLFPTMRTLGTSLLASAGVIGIIAGVAAQSTLSNLVAGLQIAFGDSVKIGDTVVVEGEMGTVEEITLAFLTVRIWDDRRLTMPVSYFNNMPYENWSRGGSQITGTVFLHLDHCTPIDALRDHLRDFLKQREDWDGRTWNLLVTDSTPTNIVVRASMSAADADDVWTLRCAVREELIGWLGEHHPRALPKVATAVIGAGEFEMPSAEKRVLDGVGAGR</sequence>
<dbReference type="EMBL" id="JBHSAX010000033">
    <property type="protein sequence ID" value="MFC3966424.1"/>
    <property type="molecule type" value="Genomic_DNA"/>
</dbReference>
<feature type="transmembrane region" description="Helical" evidence="5">
    <location>
        <begin position="170"/>
        <end position="189"/>
    </location>
</feature>
<keyword evidence="2 5" id="KW-0812">Transmembrane</keyword>
<dbReference type="InterPro" id="IPR010920">
    <property type="entry name" value="LSM_dom_sf"/>
</dbReference>
<reference evidence="8" key="1">
    <citation type="journal article" date="2019" name="Int. J. Syst. Evol. Microbiol.">
        <title>The Global Catalogue of Microorganisms (GCM) 10K type strain sequencing project: providing services to taxonomists for standard genome sequencing and annotation.</title>
        <authorList>
            <consortium name="The Broad Institute Genomics Platform"/>
            <consortium name="The Broad Institute Genome Sequencing Center for Infectious Disease"/>
            <person name="Wu L."/>
            <person name="Ma J."/>
        </authorList>
    </citation>
    <scope>NUCLEOTIDE SEQUENCE [LARGE SCALE GENOMIC DNA]</scope>
    <source>
        <strain evidence="8">CGMCC 4.7330</strain>
    </source>
</reference>
<protein>
    <submittedName>
        <fullName evidence="7">Mechanosensitive ion channel family protein</fullName>
    </submittedName>
</protein>
<evidence type="ECO:0000313" key="7">
    <source>
        <dbReference type="EMBL" id="MFC3966424.1"/>
    </source>
</evidence>
<dbReference type="InterPro" id="IPR023408">
    <property type="entry name" value="MscS_beta-dom_sf"/>
</dbReference>
<feature type="transmembrane region" description="Helical" evidence="5">
    <location>
        <begin position="94"/>
        <end position="112"/>
    </location>
</feature>
<organism evidence="7 8">
    <name type="scientific">Nocardia jiangsuensis</name>
    <dbReference type="NCBI Taxonomy" id="1691563"/>
    <lineage>
        <taxon>Bacteria</taxon>
        <taxon>Bacillati</taxon>
        <taxon>Actinomycetota</taxon>
        <taxon>Actinomycetes</taxon>
        <taxon>Mycobacteriales</taxon>
        <taxon>Nocardiaceae</taxon>
        <taxon>Nocardia</taxon>
    </lineage>
</organism>
<evidence type="ECO:0000256" key="1">
    <source>
        <dbReference type="ARBA" id="ARBA00004370"/>
    </source>
</evidence>
<evidence type="ECO:0000313" key="8">
    <source>
        <dbReference type="Proteomes" id="UP001595696"/>
    </source>
</evidence>
<dbReference type="Gene3D" id="2.30.30.60">
    <property type="match status" value="1"/>
</dbReference>
<dbReference type="SUPFAM" id="SSF50182">
    <property type="entry name" value="Sm-like ribonucleoproteins"/>
    <property type="match status" value="1"/>
</dbReference>
<evidence type="ECO:0000259" key="6">
    <source>
        <dbReference type="Pfam" id="PF00924"/>
    </source>
</evidence>
<dbReference type="PANTHER" id="PTHR30566">
    <property type="entry name" value="YNAI-RELATED MECHANOSENSITIVE ION CHANNEL"/>
    <property type="match status" value="1"/>
</dbReference>
<accession>A0ABV8E3F7</accession>
<keyword evidence="4 5" id="KW-0472">Membrane</keyword>
<keyword evidence="8" id="KW-1185">Reference proteome</keyword>
<dbReference type="InterPro" id="IPR006685">
    <property type="entry name" value="MscS_channel_2nd"/>
</dbReference>
<evidence type="ECO:0000256" key="4">
    <source>
        <dbReference type="ARBA" id="ARBA00023136"/>
    </source>
</evidence>